<dbReference type="EMBL" id="JABFUD020000017">
    <property type="protein sequence ID" value="KAI5066917.1"/>
    <property type="molecule type" value="Genomic_DNA"/>
</dbReference>
<accession>A0A9D4UFT7</accession>
<sequence>MDWESGDLGRQCLSLLCDGLDYHNSKVCGIGLSSEKRQDQMLSGWSAKSKELESNEIRRASISYYSLR</sequence>
<dbReference type="Proteomes" id="UP000886520">
    <property type="component" value="Chromosome 17"/>
</dbReference>
<proteinExistence type="predicted"/>
<name>A0A9D4UFT7_ADICA</name>
<evidence type="ECO:0000313" key="2">
    <source>
        <dbReference type="Proteomes" id="UP000886520"/>
    </source>
</evidence>
<keyword evidence="2" id="KW-1185">Reference proteome</keyword>
<organism evidence="1 2">
    <name type="scientific">Adiantum capillus-veneris</name>
    <name type="common">Maidenhair fern</name>
    <dbReference type="NCBI Taxonomy" id="13818"/>
    <lineage>
        <taxon>Eukaryota</taxon>
        <taxon>Viridiplantae</taxon>
        <taxon>Streptophyta</taxon>
        <taxon>Embryophyta</taxon>
        <taxon>Tracheophyta</taxon>
        <taxon>Polypodiopsida</taxon>
        <taxon>Polypodiidae</taxon>
        <taxon>Polypodiales</taxon>
        <taxon>Pteridineae</taxon>
        <taxon>Pteridaceae</taxon>
        <taxon>Vittarioideae</taxon>
        <taxon>Adiantum</taxon>
    </lineage>
</organism>
<gene>
    <name evidence="1" type="ORF">GOP47_0017445</name>
</gene>
<reference evidence="1" key="1">
    <citation type="submission" date="2021-01" db="EMBL/GenBank/DDBJ databases">
        <title>Adiantum capillus-veneris genome.</title>
        <authorList>
            <person name="Fang Y."/>
            <person name="Liao Q."/>
        </authorList>
    </citation>
    <scope>NUCLEOTIDE SEQUENCE</scope>
    <source>
        <strain evidence="1">H3</strain>
        <tissue evidence="1">Leaf</tissue>
    </source>
</reference>
<protein>
    <submittedName>
        <fullName evidence="1">Uncharacterized protein</fullName>
    </submittedName>
</protein>
<comment type="caution">
    <text evidence="1">The sequence shown here is derived from an EMBL/GenBank/DDBJ whole genome shotgun (WGS) entry which is preliminary data.</text>
</comment>
<dbReference type="AlphaFoldDB" id="A0A9D4UFT7"/>
<evidence type="ECO:0000313" key="1">
    <source>
        <dbReference type="EMBL" id="KAI5066917.1"/>
    </source>
</evidence>